<feature type="signal peptide" evidence="16">
    <location>
        <begin position="1"/>
        <end position="23"/>
    </location>
</feature>
<dbReference type="CDD" id="cd00035">
    <property type="entry name" value="ChtBD1"/>
    <property type="match status" value="1"/>
</dbReference>
<keyword evidence="5" id="KW-0964">Secreted</keyword>
<evidence type="ECO:0000256" key="16">
    <source>
        <dbReference type="SAM" id="SignalP"/>
    </source>
</evidence>
<evidence type="ECO:0000259" key="18">
    <source>
        <dbReference type="PROSITE" id="PS51910"/>
    </source>
</evidence>
<evidence type="ECO:0000256" key="1">
    <source>
        <dbReference type="ARBA" id="ARBA00000822"/>
    </source>
</evidence>
<dbReference type="GO" id="GO:0005576">
    <property type="term" value="C:extracellular region"/>
    <property type="evidence" value="ECO:0007669"/>
    <property type="project" value="UniProtKB-SubCell"/>
</dbReference>
<dbReference type="SMART" id="SM00636">
    <property type="entry name" value="Glyco_18"/>
    <property type="match status" value="1"/>
</dbReference>
<evidence type="ECO:0000256" key="15">
    <source>
        <dbReference type="SAM" id="MobiDB-lite"/>
    </source>
</evidence>
<keyword evidence="9" id="KW-0843">Virulence</keyword>
<keyword evidence="10" id="KW-0119">Carbohydrate metabolism</keyword>
<dbReference type="GeneID" id="28852126"/>
<evidence type="ECO:0000256" key="10">
    <source>
        <dbReference type="ARBA" id="ARBA00023277"/>
    </source>
</evidence>
<evidence type="ECO:0000256" key="2">
    <source>
        <dbReference type="ARBA" id="ARBA00004613"/>
    </source>
</evidence>
<dbReference type="Pfam" id="PF14856">
    <property type="entry name" value="Hce2"/>
    <property type="match status" value="1"/>
</dbReference>
<keyword evidence="11 14" id="KW-0326">Glycosidase</keyword>
<dbReference type="RefSeq" id="XP_022284245.1">
    <property type="nucleotide sequence ID" value="XM_022428666.1"/>
</dbReference>
<dbReference type="InterPro" id="IPR029070">
    <property type="entry name" value="Chitinase_insertion_sf"/>
</dbReference>
<reference evidence="19 20" key="1">
    <citation type="journal article" date="2016" name="PLoS Pathog.">
        <title>Biosynthesis of antibiotic leucinostatins in bio-control fungus Purpureocillium lilacinum and their inhibition on phytophthora revealed by genome mining.</title>
        <authorList>
            <person name="Wang G."/>
            <person name="Liu Z."/>
            <person name="Lin R."/>
            <person name="Li E."/>
            <person name="Mao Z."/>
            <person name="Ling J."/>
            <person name="Yang Y."/>
            <person name="Yin W.B."/>
            <person name="Xie B."/>
        </authorList>
    </citation>
    <scope>NUCLEOTIDE SEQUENCE [LARGE SCALE GENOMIC DNA]</scope>
    <source>
        <strain evidence="19">170</strain>
    </source>
</reference>
<evidence type="ECO:0000313" key="19">
    <source>
        <dbReference type="EMBL" id="OAQ63718.2"/>
    </source>
</evidence>
<dbReference type="PROSITE" id="PS51782">
    <property type="entry name" value="LYSM"/>
    <property type="match status" value="1"/>
</dbReference>
<dbReference type="OrthoDB" id="73875at2759"/>
<evidence type="ECO:0000256" key="6">
    <source>
        <dbReference type="ARBA" id="ARBA00022669"/>
    </source>
</evidence>
<keyword evidence="20" id="KW-1185">Reference proteome</keyword>
<dbReference type="GO" id="GO:0000272">
    <property type="term" value="P:polysaccharide catabolic process"/>
    <property type="evidence" value="ECO:0007669"/>
    <property type="project" value="UniProtKB-KW"/>
</dbReference>
<keyword evidence="16" id="KW-0732">Signal</keyword>
<dbReference type="Gene3D" id="3.20.20.80">
    <property type="entry name" value="Glycosidases"/>
    <property type="match status" value="1"/>
</dbReference>
<dbReference type="Pfam" id="PF00704">
    <property type="entry name" value="Glyco_hydro_18"/>
    <property type="match status" value="1"/>
</dbReference>
<evidence type="ECO:0000256" key="13">
    <source>
        <dbReference type="ARBA" id="ARBA00044955"/>
    </source>
</evidence>
<dbReference type="InterPro" id="IPR001579">
    <property type="entry name" value="Glyco_hydro_18_chit_AS"/>
</dbReference>
<dbReference type="PROSITE" id="PS01095">
    <property type="entry name" value="GH18_1"/>
    <property type="match status" value="1"/>
</dbReference>
<dbReference type="STRING" id="1380566.A0A179FED5"/>
<evidence type="ECO:0000256" key="14">
    <source>
        <dbReference type="RuleBase" id="RU000489"/>
    </source>
</evidence>
<dbReference type="SUPFAM" id="SSF54556">
    <property type="entry name" value="Chitinase insertion domain"/>
    <property type="match status" value="1"/>
</dbReference>
<dbReference type="InterPro" id="IPR036779">
    <property type="entry name" value="LysM_dom_sf"/>
</dbReference>
<dbReference type="InterPro" id="IPR055560">
    <property type="entry name" value="DUF7136"/>
</dbReference>
<dbReference type="InterPro" id="IPR036861">
    <property type="entry name" value="Endochitinase-like_sf"/>
</dbReference>
<organism evidence="19 20">
    <name type="scientific">Pochonia chlamydosporia 170</name>
    <dbReference type="NCBI Taxonomy" id="1380566"/>
    <lineage>
        <taxon>Eukaryota</taxon>
        <taxon>Fungi</taxon>
        <taxon>Dikarya</taxon>
        <taxon>Ascomycota</taxon>
        <taxon>Pezizomycotina</taxon>
        <taxon>Sordariomycetes</taxon>
        <taxon>Hypocreomycetidae</taxon>
        <taxon>Hypocreales</taxon>
        <taxon>Clavicipitaceae</taxon>
        <taxon>Pochonia</taxon>
    </lineage>
</organism>
<evidence type="ECO:0000256" key="5">
    <source>
        <dbReference type="ARBA" id="ARBA00022525"/>
    </source>
</evidence>
<comment type="subcellular location">
    <subcellularLocation>
        <location evidence="2">Secreted</location>
    </subcellularLocation>
</comment>
<evidence type="ECO:0000313" key="20">
    <source>
        <dbReference type="Proteomes" id="UP000078397"/>
    </source>
</evidence>
<dbReference type="Gene3D" id="3.10.50.10">
    <property type="match status" value="1"/>
</dbReference>
<dbReference type="Pfam" id="PF23584">
    <property type="entry name" value="DUF7136"/>
    <property type="match status" value="1"/>
</dbReference>
<dbReference type="CDD" id="cd02878">
    <property type="entry name" value="GH18_zymocin_alpha"/>
    <property type="match status" value="1"/>
</dbReference>
<feature type="domain" description="LysM" evidence="17">
    <location>
        <begin position="574"/>
        <end position="622"/>
    </location>
</feature>
<sequence>MRLLVRWFLLLAWCRWAAVDASGQSKLPDTVEVDLVFPHNDTYAPAPIIPIVFAVQNFHVSQPLHLYSYYTITGVPWWNTTTIQEGMIHFDTNHANYSNNAGDLHFVYEYTSRLHNTQGSWTFIWELYAGNCTDTGRGPAPLQGSLVYTRKEVYFSTSEGAQQPHLVAATTDDSCEKTQGVTFNITQVLDVPDSETHAFGQGVCPVVSWLSPTPRPCSVRIDAAAASNMSYQIQSWACMDGLNPNVTCPSGVHGESVAIQLAPFTSGQASCLVGLGHLLPTNFEIVSAQATLRHPVSPSYAGRNACPERCIISGPNPANWSAYHNFDQFQSCQETLFYGFSIHDVVDDANTLHRIYSCTSYGSDWANIPNSSVTSPVESAHNATYEIGWSIGKFTGQSTATGGALIVLTRQLRQYLAGGNGHRNKTTLLFAQFGQTAVGLYIGKGLQSEGIGSFALKALEDTLLSSNLSASSITMQACEPGRDHIFGIMATGNGTFTPIQNTMKSWAKADCISLDESSSFTGPAYFITPLVRATNGTVPGNRGSNSTSDLKSRISRVSDRDDSRPKPNADGSCHVYTVHGSDNCWSIATANGITIDELDSFNKNTWGWNGCTNVWDKINICLSTGTPPMPNPMANAVCGPQVPGTQAPAAGTDISKLNPCPLHACCDVWGQCGTTQEFCVDTSTGTPGTAKPGTNGCISNCGTSIVRGDPPAVFRKIGYFEGYSFSSRECLYQDALQIDGSQYTHVHFGFGMITQDYQINTGNAETTYEFENFKRISGAKRILSFGGWDFSTSPDTYTIFREGVKPANRLTLATNIANFIKKHNLDGVDIDWEYPSAPDIPNIPPAPKEEGMDYFYFLVILKNLLAGKSLSIAAPASYWYLKGYPIQIISLIVDYIVFMTYDLHGQWDSQNQWSQVGCPSGMCLRSGVNLTETINSLVMITKAGVPSNKIVVGVTSYGRSFGMAQADCYGPDCFYTGGPLNSGAKKGRCTNTAGYIADAEIKEILKDSSRVNQNYLDGPSNSNILVYDDTQWVSYMSPEVLSTRTQIYKSLNMGGTTNWAIDLEDYNDVPNESGTSNWVTFKEDLNSGLDPYQKGDRHGNWTSLTCTDRYVEDNDDFTPSERWSGLDCPDAWKDVIDIWKTSYQGKSDKPFSTAVVNILHGPQTVRCETVVSQNHCDEPKECTDFVGSGTGPAGYEIFNSFVEIHGEPTSLFSLVDSLVTAVRLLTRRFKIGLLQMYDDFRQAVTEEAALYINNALPNFENKFAPVPEPEDNRWLLLLIDLITLGAGLAAGPFFNSYLSKLPYFIKNDAAGATLKDTTMTLIGQSTTIAKDMLSTNNADSWSPKKQAEFSHYMGQALDAWANLAEASVHNLFNGSDTSIGLLTSLISDGKFIQGKGRGAPASPSNAALKAAIGKAFFAYAIPAIWAVSGTSPFIIDSGFNCGVNDPIGGYMASDTMHRTWHCVDDKLYYLASPKGDAKSCVKPCTGCADECKDNKFSAPPGIEWLDGSSFGQITLSDLVTGSVRTYKANGGQNTNTSPDPNTLASFTGVDVTAPGFIRMPVCSPAMAYKAWIGNGDGPDTSAPGYPCAVPKNDDFCGASTFVDQTSGASPPVSDCLALIKKIQDRSDPTDHEIENAVGNQHQIEEYGECKFGVQGNGKNGNIDFHVGGQDIIDLINDSINKFGSSGRVGAKGSMSCKGTVKGQDVDWGLY</sequence>
<dbReference type="InterPro" id="IPR011583">
    <property type="entry name" value="Chitinase_II/V-like_cat"/>
</dbReference>
<dbReference type="PANTHER" id="PTHR47700">
    <property type="entry name" value="V CHITINASE, PUTATIVE (AFU_ORTHOLOGUE AFUA_6G13720)-RELATED"/>
    <property type="match status" value="1"/>
</dbReference>
<dbReference type="InterPro" id="IPR017853">
    <property type="entry name" value="GH"/>
</dbReference>
<evidence type="ECO:0000256" key="8">
    <source>
        <dbReference type="ARBA" id="ARBA00023024"/>
    </source>
</evidence>
<keyword evidence="7 14" id="KW-0378">Hydrolase</keyword>
<gene>
    <name evidence="19" type="ORF">VFPPC_09626</name>
</gene>
<keyword evidence="8" id="KW-0146">Chitin degradation</keyword>
<evidence type="ECO:0000256" key="3">
    <source>
        <dbReference type="ARBA" id="ARBA00008682"/>
    </source>
</evidence>
<evidence type="ECO:0000256" key="9">
    <source>
        <dbReference type="ARBA" id="ARBA00023026"/>
    </source>
</evidence>
<comment type="similarity">
    <text evidence="13">Belongs to the secreted LysM effector family.</text>
</comment>
<proteinExistence type="inferred from homology"/>
<comment type="caution">
    <text evidence="19">The sequence shown here is derived from an EMBL/GenBank/DDBJ whole genome shotgun (WGS) entry which is preliminary data.</text>
</comment>
<accession>A0A179FED5</accession>
<dbReference type="PANTHER" id="PTHR47700:SF1">
    <property type="entry name" value="CHITINASE"/>
    <property type="match status" value="1"/>
</dbReference>
<dbReference type="InterPro" id="IPR029226">
    <property type="entry name" value="Ecp2-like"/>
</dbReference>
<feature type="region of interest" description="Disordered" evidence="15">
    <location>
        <begin position="537"/>
        <end position="572"/>
    </location>
</feature>
<dbReference type="GO" id="GO:0008061">
    <property type="term" value="F:chitin binding"/>
    <property type="evidence" value="ECO:0007669"/>
    <property type="project" value="UniProtKB-KW"/>
</dbReference>
<dbReference type="Proteomes" id="UP000078397">
    <property type="component" value="Unassembled WGS sequence"/>
</dbReference>
<feature type="compositionally biased region" description="Basic and acidic residues" evidence="15">
    <location>
        <begin position="550"/>
        <end position="567"/>
    </location>
</feature>
<dbReference type="PROSITE" id="PS51910">
    <property type="entry name" value="GH18_2"/>
    <property type="match status" value="1"/>
</dbReference>
<dbReference type="GO" id="GO:0006032">
    <property type="term" value="P:chitin catabolic process"/>
    <property type="evidence" value="ECO:0007669"/>
    <property type="project" value="UniProtKB-KW"/>
</dbReference>
<dbReference type="KEGG" id="pchm:VFPPC_09626"/>
<dbReference type="SUPFAM" id="SSF57016">
    <property type="entry name" value="Plant lectins/antimicrobial peptides"/>
    <property type="match status" value="1"/>
</dbReference>
<evidence type="ECO:0000256" key="11">
    <source>
        <dbReference type="ARBA" id="ARBA00023295"/>
    </source>
</evidence>
<evidence type="ECO:0000256" key="12">
    <source>
        <dbReference type="ARBA" id="ARBA00023326"/>
    </source>
</evidence>
<dbReference type="InterPro" id="IPR053214">
    <property type="entry name" value="LysM12-like"/>
</dbReference>
<dbReference type="InterPro" id="IPR001223">
    <property type="entry name" value="Glyco_hydro18_cat"/>
</dbReference>
<dbReference type="InterPro" id="IPR018392">
    <property type="entry name" value="LysM"/>
</dbReference>
<dbReference type="SUPFAM" id="SSF51445">
    <property type="entry name" value="(Trans)glycosidases"/>
    <property type="match status" value="1"/>
</dbReference>
<evidence type="ECO:0000256" key="7">
    <source>
        <dbReference type="ARBA" id="ARBA00022801"/>
    </source>
</evidence>
<dbReference type="CDD" id="cd00118">
    <property type="entry name" value="LysM"/>
    <property type="match status" value="1"/>
</dbReference>
<evidence type="ECO:0000259" key="17">
    <source>
        <dbReference type="PROSITE" id="PS51782"/>
    </source>
</evidence>
<feature type="domain" description="GH18" evidence="18">
    <location>
        <begin position="714"/>
        <end position="1088"/>
    </location>
</feature>
<name>A0A179FED5_METCM</name>
<feature type="chain" id="PRO_5012452777" description="chitinase" evidence="16">
    <location>
        <begin position="24"/>
        <end position="1710"/>
    </location>
</feature>
<comment type="catalytic activity">
    <reaction evidence="1">
        <text>Random endo-hydrolysis of N-acetyl-beta-D-glucosaminide (1-&gt;4)-beta-linkages in chitin and chitodextrins.</text>
        <dbReference type="EC" id="3.2.1.14"/>
    </reaction>
</comment>
<keyword evidence="6" id="KW-0147">Chitin-binding</keyword>
<dbReference type="Gene3D" id="3.10.350.10">
    <property type="entry name" value="LysM domain"/>
    <property type="match status" value="1"/>
</dbReference>
<dbReference type="EMBL" id="LSBJ02000006">
    <property type="protein sequence ID" value="OAQ63718.2"/>
    <property type="molecule type" value="Genomic_DNA"/>
</dbReference>
<comment type="similarity">
    <text evidence="3">Belongs to the glycosyl hydrolase 18 family. Chitinase class V subfamily.</text>
</comment>
<feature type="compositionally biased region" description="Polar residues" evidence="15">
    <location>
        <begin position="537"/>
        <end position="549"/>
    </location>
</feature>
<evidence type="ECO:0000256" key="4">
    <source>
        <dbReference type="ARBA" id="ARBA00012729"/>
    </source>
</evidence>
<keyword evidence="12" id="KW-0624">Polysaccharide degradation</keyword>
<dbReference type="EC" id="3.2.1.14" evidence="4"/>
<dbReference type="GO" id="GO:0008843">
    <property type="term" value="F:endochitinase activity"/>
    <property type="evidence" value="ECO:0007669"/>
    <property type="project" value="UniProtKB-EC"/>
</dbReference>
<protein>
    <recommendedName>
        <fullName evidence="4">chitinase</fullName>
        <ecNumber evidence="4">3.2.1.14</ecNumber>
    </recommendedName>
</protein>